<reference evidence="2" key="1">
    <citation type="submission" date="2013-12" db="EMBL/GenBank/DDBJ databases">
        <authorList>
            <person name="Linke B."/>
        </authorList>
    </citation>
    <scope>NUCLEOTIDE SEQUENCE [LARGE SCALE GENOMIC DNA]</scope>
    <source>
        <strain evidence="2">CRIB-18</strain>
    </source>
</reference>
<feature type="transmembrane region" description="Helical" evidence="1">
    <location>
        <begin position="27"/>
        <end position="46"/>
    </location>
</feature>
<proteinExistence type="predicted"/>
<evidence type="ECO:0000256" key="1">
    <source>
        <dbReference type="SAM" id="Phobius"/>
    </source>
</evidence>
<organism evidence="2 3">
    <name type="scientific">Candidatus Criblamydia sequanensis CRIB-18</name>
    <dbReference type="NCBI Taxonomy" id="1437425"/>
    <lineage>
        <taxon>Bacteria</taxon>
        <taxon>Pseudomonadati</taxon>
        <taxon>Chlamydiota</taxon>
        <taxon>Chlamydiia</taxon>
        <taxon>Parachlamydiales</taxon>
        <taxon>Candidatus Criblamydiaceae</taxon>
        <taxon>Candidatus Criblamydia</taxon>
    </lineage>
</organism>
<dbReference type="RefSeq" id="WP_041016911.1">
    <property type="nucleotide sequence ID" value="NZ_CCEJ010000003.1"/>
</dbReference>
<keyword evidence="1" id="KW-1133">Transmembrane helix</keyword>
<evidence type="ECO:0000313" key="3">
    <source>
        <dbReference type="Proteomes" id="UP000031552"/>
    </source>
</evidence>
<accession>A0A090D1A4</accession>
<dbReference type="AlphaFoldDB" id="A0A090D1A4"/>
<comment type="caution">
    <text evidence="2">The sequence shown here is derived from an EMBL/GenBank/DDBJ whole genome shotgun (WGS) entry which is preliminary data.</text>
</comment>
<gene>
    <name evidence="2" type="ORF">CSEC_0585</name>
</gene>
<sequence>MLPLTSIKPHVSDTDTAHEDGKSNNKIIRFSAILGGGMLILGGLTTVNRYLSESYRWTHFSLEFPLGFSLGFAATCAGVNALEYAATTKVNKFSKLELIQGIGESLFDGFAAGSVSFLSGYATPALTKLVPTSIAPFIKSVTLVTSQVALNVLTKITKQIALSQTTNFTDINRIVWIGALQMGAGIAISEYLKDIPIRKFTYGITSNEAARGVLTGAMIALVQAIALKIIRSDQKNKTLLKNLTSSFIAGSLFFAVSNEVSEEITFSQKPRHVASWVPPYLNR</sequence>
<name>A0A090D1A4_9BACT</name>
<reference evidence="2" key="2">
    <citation type="submission" date="2014-09" db="EMBL/GenBank/DDBJ databases">
        <title>Criblamydia sequanensis harbors a mega-plasmid encoding arsenite resistance.</title>
        <authorList>
            <person name="Bertelli C."/>
            <person name="Goesmann A."/>
            <person name="Greub G."/>
        </authorList>
    </citation>
    <scope>NUCLEOTIDE SEQUENCE [LARGE SCALE GENOMIC DNA]</scope>
    <source>
        <strain evidence="2">CRIB-18</strain>
    </source>
</reference>
<protein>
    <submittedName>
        <fullName evidence="2">Membrane protein</fullName>
    </submittedName>
</protein>
<keyword evidence="3" id="KW-1185">Reference proteome</keyword>
<feature type="transmembrane region" description="Helical" evidence="1">
    <location>
        <begin position="66"/>
        <end position="86"/>
    </location>
</feature>
<keyword evidence="1" id="KW-0472">Membrane</keyword>
<dbReference type="EMBL" id="CCEJ010000003">
    <property type="protein sequence ID" value="CDR33418.1"/>
    <property type="molecule type" value="Genomic_DNA"/>
</dbReference>
<keyword evidence="1" id="KW-0812">Transmembrane</keyword>
<evidence type="ECO:0000313" key="2">
    <source>
        <dbReference type="EMBL" id="CDR33418.1"/>
    </source>
</evidence>
<dbReference type="Proteomes" id="UP000031552">
    <property type="component" value="Unassembled WGS sequence"/>
</dbReference>